<evidence type="ECO:0000256" key="2">
    <source>
        <dbReference type="SAM" id="MobiDB-lite"/>
    </source>
</evidence>
<evidence type="ECO:0000313" key="4">
    <source>
        <dbReference type="EMBL" id="SLM39181.1"/>
    </source>
</evidence>
<dbReference type="PANTHER" id="PTHR15228:SF25">
    <property type="entry name" value="F-BAR DOMAIN-CONTAINING PROTEIN"/>
    <property type="match status" value="1"/>
</dbReference>
<evidence type="ECO:0000259" key="3">
    <source>
        <dbReference type="PROSITE" id="PS50238"/>
    </source>
</evidence>
<feature type="compositionally biased region" description="Low complexity" evidence="2">
    <location>
        <begin position="310"/>
        <end position="333"/>
    </location>
</feature>
<keyword evidence="1" id="KW-0343">GTPase activation</keyword>
<dbReference type="EMBL" id="FWEW01003469">
    <property type="protein sequence ID" value="SLM39181.1"/>
    <property type="molecule type" value="Genomic_DNA"/>
</dbReference>
<dbReference type="Gene3D" id="1.10.555.10">
    <property type="entry name" value="Rho GTPase activation protein"/>
    <property type="match status" value="1"/>
</dbReference>
<dbReference type="SMART" id="SM00324">
    <property type="entry name" value="RhoGAP"/>
    <property type="match status" value="1"/>
</dbReference>
<feature type="compositionally biased region" description="Basic and acidic residues" evidence="2">
    <location>
        <begin position="649"/>
        <end position="671"/>
    </location>
</feature>
<feature type="compositionally biased region" description="Low complexity" evidence="2">
    <location>
        <begin position="729"/>
        <end position="743"/>
    </location>
</feature>
<dbReference type="GO" id="GO:0060237">
    <property type="term" value="P:regulation of fungal-type cell wall organization"/>
    <property type="evidence" value="ECO:0007669"/>
    <property type="project" value="TreeGrafter"/>
</dbReference>
<feature type="region of interest" description="Disordered" evidence="2">
    <location>
        <begin position="991"/>
        <end position="1018"/>
    </location>
</feature>
<dbReference type="PANTHER" id="PTHR15228">
    <property type="entry name" value="SPERMATHECAL PHYSIOLOGY VARIANT"/>
    <property type="match status" value="1"/>
</dbReference>
<dbReference type="GO" id="GO:0005938">
    <property type="term" value="C:cell cortex"/>
    <property type="evidence" value="ECO:0007669"/>
    <property type="project" value="TreeGrafter"/>
</dbReference>
<feature type="compositionally biased region" description="Low complexity" evidence="2">
    <location>
        <begin position="997"/>
        <end position="1018"/>
    </location>
</feature>
<feature type="compositionally biased region" description="Basic and acidic residues" evidence="2">
    <location>
        <begin position="786"/>
        <end position="804"/>
    </location>
</feature>
<feature type="compositionally biased region" description="Basic and acidic residues" evidence="2">
    <location>
        <begin position="752"/>
        <end position="775"/>
    </location>
</feature>
<accession>A0A1W5D824</accession>
<feature type="region of interest" description="Disordered" evidence="2">
    <location>
        <begin position="296"/>
        <end position="429"/>
    </location>
</feature>
<dbReference type="Proteomes" id="UP000192927">
    <property type="component" value="Unassembled WGS sequence"/>
</dbReference>
<dbReference type="CDD" id="cd04396">
    <property type="entry name" value="RhoGAP_fSAC7_BAG7"/>
    <property type="match status" value="1"/>
</dbReference>
<dbReference type="GO" id="GO:0005096">
    <property type="term" value="F:GTPase activator activity"/>
    <property type="evidence" value="ECO:0007669"/>
    <property type="project" value="UniProtKB-KW"/>
</dbReference>
<organism evidence="4 5">
    <name type="scientific">Lasallia pustulata</name>
    <dbReference type="NCBI Taxonomy" id="136370"/>
    <lineage>
        <taxon>Eukaryota</taxon>
        <taxon>Fungi</taxon>
        <taxon>Dikarya</taxon>
        <taxon>Ascomycota</taxon>
        <taxon>Pezizomycotina</taxon>
        <taxon>Lecanoromycetes</taxon>
        <taxon>OSLEUM clade</taxon>
        <taxon>Umbilicariomycetidae</taxon>
        <taxon>Umbilicariales</taxon>
        <taxon>Umbilicariaceae</taxon>
        <taxon>Lasallia</taxon>
    </lineage>
</organism>
<feature type="compositionally biased region" description="Low complexity" evidence="2">
    <location>
        <begin position="344"/>
        <end position="359"/>
    </location>
</feature>
<protein>
    <submittedName>
        <fullName evidence="4">Rho GTPase-activating protein domain</fullName>
    </submittedName>
</protein>
<dbReference type="SUPFAM" id="SSF48350">
    <property type="entry name" value="GTPase activation domain, GAP"/>
    <property type="match status" value="1"/>
</dbReference>
<dbReference type="AlphaFoldDB" id="A0A1W5D824"/>
<proteinExistence type="predicted"/>
<evidence type="ECO:0000256" key="1">
    <source>
        <dbReference type="ARBA" id="ARBA00022468"/>
    </source>
</evidence>
<dbReference type="PROSITE" id="PS50238">
    <property type="entry name" value="RHOGAP"/>
    <property type="match status" value="1"/>
</dbReference>
<evidence type="ECO:0000313" key="5">
    <source>
        <dbReference type="Proteomes" id="UP000192927"/>
    </source>
</evidence>
<dbReference type="InterPro" id="IPR000198">
    <property type="entry name" value="RhoGAP_dom"/>
</dbReference>
<feature type="region of interest" description="Disordered" evidence="2">
    <location>
        <begin position="498"/>
        <end position="827"/>
    </location>
</feature>
<feature type="compositionally biased region" description="Polar residues" evidence="2">
    <location>
        <begin position="499"/>
        <end position="508"/>
    </location>
</feature>
<feature type="compositionally biased region" description="Polar residues" evidence="2">
    <location>
        <begin position="546"/>
        <end position="569"/>
    </location>
</feature>
<dbReference type="GO" id="GO:0007165">
    <property type="term" value="P:signal transduction"/>
    <property type="evidence" value="ECO:0007669"/>
    <property type="project" value="InterPro"/>
</dbReference>
<feature type="region of interest" description="Disordered" evidence="2">
    <location>
        <begin position="1036"/>
        <end position="1063"/>
    </location>
</feature>
<feature type="compositionally biased region" description="Low complexity" evidence="2">
    <location>
        <begin position="684"/>
        <end position="700"/>
    </location>
</feature>
<feature type="domain" description="Rho-GAP" evidence="3">
    <location>
        <begin position="74"/>
        <end position="283"/>
    </location>
</feature>
<feature type="compositionally biased region" description="Polar residues" evidence="2">
    <location>
        <begin position="370"/>
        <end position="397"/>
    </location>
</feature>
<dbReference type="InterPro" id="IPR008936">
    <property type="entry name" value="Rho_GTPase_activation_prot"/>
</dbReference>
<reference evidence="5" key="1">
    <citation type="submission" date="2017-03" db="EMBL/GenBank/DDBJ databases">
        <authorList>
            <person name="Sharma R."/>
            <person name="Thines M."/>
        </authorList>
    </citation>
    <scope>NUCLEOTIDE SEQUENCE [LARGE SCALE GENOMIC DNA]</scope>
</reference>
<sequence>MSAAESAASPPSKRDLASWWKTFKKNTKKEEERVSSPIQMWNDADLNTVNVVNAPAGIFGVPLHESIIYANVAISLMNEAKESFIYGYVPIVVAKCGVFLKEKATDVEGIFRLSGSAKRIKELQAVFDSPDRYGKGLDWTGYTVHDAANILRRYLNQLPQPIVPLDFYDRFRDPLRSHQAQAVGDMEAQAQDIGDFDGEQAIRTYQRLITELPPLNRQLLLYILDLLSVFASKSDLNRMTSANLAAIFQPGLISHPSHDMSPQEYRLSQDVLIFLIENQDNFLIGMTGTAVDEKTVREVQSGASPRQPSTPTGTKTTPGALGRSASGASAGADSLRKFGGIRRNVSVSSKHSKTSSNVPSPMPASPGAQYASTPTSNGVHRSNTVPSNKSPALSTSRFNREPLTPNSSGFSPGGTLLAKGRSSSPGSKLVPAAYDERTASTSSSITPTAERPTTLLAVGEVDERGRGREVLLANDKAGPHGPATGQGNLASLPALVPVQGNQSSTGTPSRERKASIIFTKSPGSDGERKDARQPNKLRKKRVPGSANPSAHSSTNSLQGSPDSPANQAFYTPMPTPGAGSLAQSDPMASLSPIPSSTKATPFSEMPPPGGDGASDQHYLQTQDPFHQFSGATLKPRQSSPTSLHSRSSLTDHSELEHIDDQGIRSEQQEKKSRWRLSSSGKKIGQLSTASGGASSSQLGSNAIAERSASSVGSFNRPRKSFTNDSHQFGTESSSTGLPSTSTLQHPSNESGPVKDRDMAPPRERAPSQENAEKKGPIGWLKAKVAQAKEDRKEREAEREKERAKSPSRNGSGNKPNLPAASALESMPVRGKSMDVRREEVAAAAAGVPIAGASLPGAPVYQDHGTRLLRLPFRSSPSQTPTSRAHSTVMPSLQNLSFVSILLVLLISIVSAKPSHHREKEHAHVGDVDQLLQLLDQIEPPALHAALHDFSPKKFKQGVFQEDRMAVKAVHSIDAAAATSIVSLAKRLGSAGNSSSIAPAPVGPATATTETSAPAGSRTTTVAVSTSVLVASTLHSSSTPAAGGASPASLAATSGSTKASSSGGSVAASTVLTLVTSTNAAGVTMVSTVGGGAATFGSIVTITDARGLTLVSTIGGGVVTIQPSGSQAASASSAAAASASSSAAAASQSSSAAPQSSYTSVVLLATTLPGGGQSTITSLTVVVPATPSGTVGAKTGSSTTATPGLQSGGAVASRRVGWELAGLVGGAVGVAMVL</sequence>
<dbReference type="InterPro" id="IPR051025">
    <property type="entry name" value="RhoGAP"/>
</dbReference>
<name>A0A1W5D824_9LECA</name>
<feature type="compositionally biased region" description="Low complexity" evidence="2">
    <location>
        <begin position="638"/>
        <end position="648"/>
    </location>
</feature>
<dbReference type="Pfam" id="PF00620">
    <property type="entry name" value="RhoGAP"/>
    <property type="match status" value="1"/>
</dbReference>
<keyword evidence="5" id="KW-1185">Reference proteome</keyword>